<sequence>MLKQISTTTKKEPWVNLSLLMVHNSFLDINYFWTTNLSIHKYGNYLVNNLNKAQWNTLSSVLQLKKAPHSGFLWTDQHNYIPLHRVKTNLCEKIELAAVQQSHPFHQTIHDFLRQSTCPKKRQRLIEKLQIPNELRWFLGFNALKKLSQFVVFELDNTNKLTSETLSQFFTTKFVNKVYFNQIQFEYNNFVGLLEDHERDLVEFSTHFFNSFFEQPDHLTKSFFEQYYALTRQRERLLHNLKVQSYETKHGVNTYFENLQITRAQQQANQLKRAFKKQQRNSVQLINRFMSSLWWSQTKIKFKSIFNFYKTRILEKRIVAKRIQIKIWLLKELKQMRLLNPDLLVSTIAESERLVEQLMSNIQRLYQQILQLKPGQSLNWKYQAISFELEKLTKPIVLTHDAVIGFLIKSRLAFLQEYAKGLNRCEQHNKLVNELKQNVLLNQNQYKGEVSQSYSVVNQKAVFKGFIQTVKAALNYTKLKHTLDPFNLMNIVQERCFEQLLTTYEKLDWTKYELNQLYFVCRALWTNLHKQTQHFFTKYQFITHGVVDFVFNQGRNQTQFASLKANLNRDWNSPKWKLLVDKTVNKYFEANLHHPQAYLLLPNRNATTLTEANTTTINQLNLKTQLKQWRAHYHLLLQDIRLIQWLYKKEIKQKQQQIKALLKNYGTLNKLLNTQISKVNNVVRKTFFVDSEECDLNRLQASNKLHFNLLNAMVNVISFCLKKCRQNPKKLNRTANLKMLLDNTFKNGIPSWMIFSDLNKINTKQRFKLYLLFKLLLHPQLVLVDSFVNFNKHTYNFTRGLLIAHQNQQGIAYLFNDPHNNLVKDFFTQTINFETRAKN</sequence>
<dbReference type="HOGENOM" id="CLU_338843_0_0_14"/>
<organism evidence="2 3">
    <name type="scientific">Mycoplasmoides pneumoniae (strain ATCC 15531 / DSM 23978 / CIP 103766 / NBRC 14401 / NCTC 10119 / FH)</name>
    <name type="common">Mycoplasma pneumoniae</name>
    <dbReference type="NCBI Taxonomy" id="722438"/>
    <lineage>
        <taxon>Bacteria</taxon>
        <taxon>Bacillati</taxon>
        <taxon>Mycoplasmatota</taxon>
        <taxon>Mycoplasmoidales</taxon>
        <taxon>Mycoplasmoidaceae</taxon>
        <taxon>Mycoplasmoides</taxon>
    </lineage>
</organism>
<dbReference type="PATRIC" id="fig|722438.3.peg.703"/>
<keyword evidence="1" id="KW-0175">Coiled coil</keyword>
<name>A0A0H3DLB6_MYCPB</name>
<dbReference type="RefSeq" id="WP_014325640.1">
    <property type="nucleotide sequence ID" value="NZ_CP010546.1"/>
</dbReference>
<protein>
    <submittedName>
        <fullName evidence="2">Uncharacterized protein</fullName>
    </submittedName>
</protein>
<evidence type="ECO:0000256" key="1">
    <source>
        <dbReference type="SAM" id="Coils"/>
    </source>
</evidence>
<dbReference type="Proteomes" id="UP000007756">
    <property type="component" value="Chromosome"/>
</dbReference>
<reference evidence="2 3" key="1">
    <citation type="journal article" date="2010" name="Appl. Environ. Microbiol.">
        <title>Targeted chromosomal knockouts in Mycoplasma pneumoniae.</title>
        <authorList>
            <person name="Krishnakumar R."/>
            <person name="Assad-Garcia N."/>
            <person name="Benders G.A."/>
            <person name="Phan Q."/>
            <person name="Montague M.G."/>
            <person name="Glass J.I."/>
        </authorList>
    </citation>
    <scope>NUCLEOTIDE SEQUENCE [LARGE SCALE GENOMIC DNA]</scope>
    <source>
        <strain evidence="3">ATCC 15531 / DSM 22911 / NBRC 14401 / NCTC 10119 / FH</strain>
    </source>
</reference>
<feature type="coiled-coil region" evidence="1">
    <location>
        <begin position="261"/>
        <end position="288"/>
    </location>
</feature>
<dbReference type="STRING" id="722438.F539_03495"/>
<proteinExistence type="predicted"/>
<evidence type="ECO:0000313" key="3">
    <source>
        <dbReference type="Proteomes" id="UP000007756"/>
    </source>
</evidence>
<gene>
    <name evidence="2" type="ordered locus">MPNE_0725</name>
</gene>
<dbReference type="eggNOG" id="ENOG5030NAJ">
    <property type="taxonomic scope" value="Bacteria"/>
</dbReference>
<dbReference type="KEGG" id="mpj:MPNE_0725"/>
<evidence type="ECO:0000313" key="2">
    <source>
        <dbReference type="EMBL" id="ADK87180.1"/>
    </source>
</evidence>
<accession>A0A0H3DLB6</accession>
<dbReference type="EMBL" id="CP002077">
    <property type="protein sequence ID" value="ADK87180.1"/>
    <property type="molecule type" value="Genomic_DNA"/>
</dbReference>
<dbReference type="GeneID" id="66608694"/>
<dbReference type="PaxDb" id="722438-MPNE_0725"/>
<dbReference type="AlphaFoldDB" id="A0A0H3DLB6"/>